<name>A0ABS1M1K2_9NOCA</name>
<feature type="transmembrane region" description="Helical" evidence="2">
    <location>
        <begin position="268"/>
        <end position="286"/>
    </location>
</feature>
<dbReference type="Proteomes" id="UP000602198">
    <property type="component" value="Unassembled WGS sequence"/>
</dbReference>
<evidence type="ECO:0000256" key="2">
    <source>
        <dbReference type="SAM" id="Phobius"/>
    </source>
</evidence>
<keyword evidence="4" id="KW-1185">Reference proteome</keyword>
<gene>
    <name evidence="3" type="ORF">JK358_06745</name>
</gene>
<evidence type="ECO:0000256" key="1">
    <source>
        <dbReference type="SAM" id="MobiDB-lite"/>
    </source>
</evidence>
<accession>A0ABS1M1K2</accession>
<feature type="transmembrane region" description="Helical" evidence="2">
    <location>
        <begin position="394"/>
        <end position="411"/>
    </location>
</feature>
<dbReference type="Pfam" id="PF13795">
    <property type="entry name" value="HupE_UreJ_2"/>
    <property type="match status" value="1"/>
</dbReference>
<feature type="region of interest" description="Disordered" evidence="1">
    <location>
        <begin position="433"/>
        <end position="473"/>
    </location>
</feature>
<protein>
    <submittedName>
        <fullName evidence="3">HupE/UreJ family protein</fullName>
    </submittedName>
</protein>
<reference evidence="3 4" key="1">
    <citation type="submission" date="2021-01" db="EMBL/GenBank/DDBJ databases">
        <title>WGS of actinomycetes isolated from Thailand.</title>
        <authorList>
            <person name="Thawai C."/>
        </authorList>
    </citation>
    <scope>NUCLEOTIDE SEQUENCE [LARGE SCALE GENOMIC DNA]</scope>
    <source>
        <strain evidence="3 4">LPG 2</strain>
    </source>
</reference>
<evidence type="ECO:0000313" key="3">
    <source>
        <dbReference type="EMBL" id="MBL1074089.1"/>
    </source>
</evidence>
<feature type="transmembrane region" description="Helical" evidence="2">
    <location>
        <begin position="356"/>
        <end position="374"/>
    </location>
</feature>
<feature type="transmembrane region" description="Helical" evidence="2">
    <location>
        <begin position="236"/>
        <end position="256"/>
    </location>
</feature>
<feature type="transmembrane region" description="Helical" evidence="2">
    <location>
        <begin position="204"/>
        <end position="224"/>
    </location>
</feature>
<sequence length="473" mass="49070">MIVVLCNPIGGSAHPMPGTTVLLDVGEGVIDAELLIPAGNLAEASGIAVDVRTELSAEDSEGLVRYVGEHLRVASAEGVPWEVEIRDVRVDFAESAVGGYKEVVVLAGLTPPAGGDMRRLVLGYDVVMREVVTHVAVVSVRQDWGAGQVEGDDSARQVGVVRVDGETMTVPPLAVDLDEASVWRGFAGMVVLGGHHILEGTDHLLFLFTLLLPAVLIARNGRWYADSRWRRAVRHILAVTVAFTVGHSVALVVSALTRIEIPASPVETLIALTILVGGAHAIRPLFPGREALVAGVFGLIHGMAFSFTLAELKLSTGQLALSVLGFNLGIEIVQLLLVALALPPLLVLATTRAQPVLRVGGSAVVIVAALGWALDRLGFANPIARAADQIGTSILPIVAGAGVLAVVVLALRGRARVGGESHSEVWEFGEEAGGGGGLRGVPDRAVARRGRDGGGLSRAGSGSAAVRGSEAAE</sequence>
<keyword evidence="2" id="KW-0472">Membrane</keyword>
<dbReference type="EMBL" id="JAERRJ010000002">
    <property type="protein sequence ID" value="MBL1074089.1"/>
    <property type="molecule type" value="Genomic_DNA"/>
</dbReference>
<evidence type="ECO:0000313" key="4">
    <source>
        <dbReference type="Proteomes" id="UP000602198"/>
    </source>
</evidence>
<organism evidence="3 4">
    <name type="scientific">Nocardia acididurans</name>
    <dbReference type="NCBI Taxonomy" id="2802282"/>
    <lineage>
        <taxon>Bacteria</taxon>
        <taxon>Bacillati</taxon>
        <taxon>Actinomycetota</taxon>
        <taxon>Actinomycetes</taxon>
        <taxon>Mycobacteriales</taxon>
        <taxon>Nocardiaceae</taxon>
        <taxon>Nocardia</taxon>
    </lineage>
</organism>
<feature type="transmembrane region" description="Helical" evidence="2">
    <location>
        <begin position="291"/>
        <end position="310"/>
    </location>
</feature>
<proteinExistence type="predicted"/>
<feature type="compositionally biased region" description="Low complexity" evidence="1">
    <location>
        <begin position="458"/>
        <end position="473"/>
    </location>
</feature>
<keyword evidence="2" id="KW-1133">Transmembrane helix</keyword>
<dbReference type="InterPro" id="IPR032809">
    <property type="entry name" value="Put_HupE_UreJ"/>
</dbReference>
<feature type="compositionally biased region" description="Basic and acidic residues" evidence="1">
    <location>
        <begin position="441"/>
        <end position="452"/>
    </location>
</feature>
<dbReference type="RefSeq" id="WP_201944920.1">
    <property type="nucleotide sequence ID" value="NZ_JAERRJ010000002.1"/>
</dbReference>
<comment type="caution">
    <text evidence="3">The sequence shown here is derived from an EMBL/GenBank/DDBJ whole genome shotgun (WGS) entry which is preliminary data.</text>
</comment>
<keyword evidence="2" id="KW-0812">Transmembrane</keyword>
<feature type="transmembrane region" description="Helical" evidence="2">
    <location>
        <begin position="330"/>
        <end position="349"/>
    </location>
</feature>